<name>A0A1R3K2B0_COCAP</name>
<sequence>MEAHVNTQKVNRQNKACKYYTRNTVASLTSETKSEREGITFWSADAFVKASAGPPTTKVVNFWHWQRSDRG</sequence>
<evidence type="ECO:0000313" key="1">
    <source>
        <dbReference type="EMBL" id="OMP01230.1"/>
    </source>
</evidence>
<comment type="caution">
    <text evidence="1">The sequence shown here is derived from an EMBL/GenBank/DDBJ whole genome shotgun (WGS) entry which is preliminary data.</text>
</comment>
<proteinExistence type="predicted"/>
<keyword evidence="2" id="KW-1185">Reference proteome</keyword>
<dbReference type="EMBL" id="AWWV01006477">
    <property type="protein sequence ID" value="OMP01230.1"/>
    <property type="molecule type" value="Genomic_DNA"/>
</dbReference>
<organism evidence="1 2">
    <name type="scientific">Corchorus capsularis</name>
    <name type="common">Jute</name>
    <dbReference type="NCBI Taxonomy" id="210143"/>
    <lineage>
        <taxon>Eukaryota</taxon>
        <taxon>Viridiplantae</taxon>
        <taxon>Streptophyta</taxon>
        <taxon>Embryophyta</taxon>
        <taxon>Tracheophyta</taxon>
        <taxon>Spermatophyta</taxon>
        <taxon>Magnoliopsida</taxon>
        <taxon>eudicotyledons</taxon>
        <taxon>Gunneridae</taxon>
        <taxon>Pentapetalae</taxon>
        <taxon>rosids</taxon>
        <taxon>malvids</taxon>
        <taxon>Malvales</taxon>
        <taxon>Malvaceae</taxon>
        <taxon>Grewioideae</taxon>
        <taxon>Apeibeae</taxon>
        <taxon>Corchorus</taxon>
    </lineage>
</organism>
<accession>A0A1R3K2B0</accession>
<evidence type="ECO:0000313" key="2">
    <source>
        <dbReference type="Proteomes" id="UP000188268"/>
    </source>
</evidence>
<reference evidence="1 2" key="1">
    <citation type="submission" date="2013-09" db="EMBL/GenBank/DDBJ databases">
        <title>Corchorus capsularis genome sequencing.</title>
        <authorList>
            <person name="Alam M."/>
            <person name="Haque M.S."/>
            <person name="Islam M.S."/>
            <person name="Emdad E.M."/>
            <person name="Islam M.M."/>
            <person name="Ahmed B."/>
            <person name="Halim A."/>
            <person name="Hossen Q.M.M."/>
            <person name="Hossain M.Z."/>
            <person name="Ahmed R."/>
            <person name="Khan M.M."/>
            <person name="Islam R."/>
            <person name="Rashid M.M."/>
            <person name="Khan S.A."/>
            <person name="Rahman M.S."/>
            <person name="Alam M."/>
        </authorList>
    </citation>
    <scope>NUCLEOTIDE SEQUENCE [LARGE SCALE GENOMIC DNA]</scope>
    <source>
        <strain evidence="2">cv. CVL-1</strain>
        <tissue evidence="1">Whole seedling</tissue>
    </source>
</reference>
<dbReference type="Proteomes" id="UP000188268">
    <property type="component" value="Unassembled WGS sequence"/>
</dbReference>
<protein>
    <submittedName>
        <fullName evidence="1">Uncharacterized protein</fullName>
    </submittedName>
</protein>
<gene>
    <name evidence="1" type="ORF">CCACVL1_03136</name>
</gene>
<dbReference type="Gramene" id="OMP01230">
    <property type="protein sequence ID" value="OMP01230"/>
    <property type="gene ID" value="CCACVL1_03136"/>
</dbReference>
<dbReference type="AlphaFoldDB" id="A0A1R3K2B0"/>